<dbReference type="Proteomes" id="UP000009235">
    <property type="component" value="Chromosome"/>
</dbReference>
<evidence type="ECO:0008006" key="6">
    <source>
        <dbReference type="Google" id="ProtNLM"/>
    </source>
</evidence>
<keyword evidence="3" id="KW-0812">Transmembrane</keyword>
<protein>
    <recommendedName>
        <fullName evidence="6">Membrane associated protein</fullName>
    </recommendedName>
</protein>
<name>F6EMN0_HOYSD</name>
<dbReference type="PANTHER" id="PTHR37313:SF1">
    <property type="entry name" value="UPF0749 PROTEIN RV1823"/>
    <property type="match status" value="1"/>
</dbReference>
<evidence type="ECO:0000256" key="2">
    <source>
        <dbReference type="SAM" id="Coils"/>
    </source>
</evidence>
<dbReference type="OrthoDB" id="3218134at2"/>
<keyword evidence="3" id="KW-0472">Membrane</keyword>
<feature type="transmembrane region" description="Helical" evidence="3">
    <location>
        <begin position="48"/>
        <end position="69"/>
    </location>
</feature>
<proteinExistence type="inferred from homology"/>
<evidence type="ECO:0000313" key="5">
    <source>
        <dbReference type="Proteomes" id="UP000009235"/>
    </source>
</evidence>
<organism evidence="4 5">
    <name type="scientific">Hoyosella subflava (strain DSM 45089 / JCM 17490 / NBRC 109087 / DQS3-9A1)</name>
    <name type="common">Amycolicicoccus subflavus</name>
    <dbReference type="NCBI Taxonomy" id="443218"/>
    <lineage>
        <taxon>Bacteria</taxon>
        <taxon>Bacillati</taxon>
        <taxon>Actinomycetota</taxon>
        <taxon>Actinomycetes</taxon>
        <taxon>Mycobacteriales</taxon>
        <taxon>Hoyosellaceae</taxon>
        <taxon>Hoyosella</taxon>
    </lineage>
</organism>
<keyword evidence="5" id="KW-1185">Reference proteome</keyword>
<dbReference type="Pfam" id="PF05949">
    <property type="entry name" value="DUF881"/>
    <property type="match status" value="1"/>
</dbReference>
<feature type="coiled-coil region" evidence="2">
    <location>
        <begin position="80"/>
        <end position="107"/>
    </location>
</feature>
<gene>
    <name evidence="4" type="ordered locus">AS9A_3143</name>
</gene>
<evidence type="ECO:0000256" key="1">
    <source>
        <dbReference type="ARBA" id="ARBA00009108"/>
    </source>
</evidence>
<reference evidence="4 5" key="1">
    <citation type="journal article" date="2011" name="J. Bacteriol.">
        <title>Complete genome sequence of Amycolicicoccus subflavus DQS3-9A1T, an actinomycete isolated from crude oil-polluted soil.</title>
        <authorList>
            <person name="Cai M."/>
            <person name="Chen W.M."/>
            <person name="Nie Y."/>
            <person name="Chi C.Q."/>
            <person name="Wang Y.N."/>
            <person name="Tang Y.Q."/>
            <person name="Li G.Y."/>
            <person name="Wu X.L."/>
        </authorList>
    </citation>
    <scope>NUCLEOTIDE SEQUENCE [LARGE SCALE GENOMIC DNA]</scope>
    <source>
        <strain evidence="5">DSM 45089 / DQS3-9A1</strain>
    </source>
</reference>
<dbReference type="eggNOG" id="COG3879">
    <property type="taxonomic scope" value="Bacteria"/>
</dbReference>
<dbReference type="AlphaFoldDB" id="F6EMN0"/>
<dbReference type="STRING" id="443218.AS9A_3143"/>
<dbReference type="InterPro" id="IPR010273">
    <property type="entry name" value="DUF881"/>
</dbReference>
<accession>F6EMN0</accession>
<keyword evidence="3" id="KW-1133">Transmembrane helix</keyword>
<dbReference type="EMBL" id="CP002786">
    <property type="protein sequence ID" value="AEF41588.1"/>
    <property type="molecule type" value="Genomic_DNA"/>
</dbReference>
<dbReference type="KEGG" id="asd:AS9A_3143"/>
<evidence type="ECO:0000256" key="3">
    <source>
        <dbReference type="SAM" id="Phobius"/>
    </source>
</evidence>
<sequence>MTQPGSRDRVPSLLRSLLYDHLDPGYAAAARKRVDAGTPSPRARRIAVVWLVVGTLLVGMSLGLARGFAEERAPDADQVRASLQAEIRSAQARSRELALQRDALAAESAAARSQALDLDAPGQELLSTLHRAEHAAGAVPVSGPGLVVMITEPPGQRDLSGASRPTGQRNTILDRDLQIVVNALWQAGAEAVAVGDVRVGPGVAIRQAGSAILVDNRVAADSSGTYVISAVGDRRAMQSRFIASGAYIRMSGISQLYGAAFTVREEPEITLPAAPAREVRSAVRLGTEGSGTDEEGEP</sequence>
<dbReference type="HOGENOM" id="CLU_040273_1_0_11"/>
<dbReference type="Gene3D" id="3.30.70.1880">
    <property type="entry name" value="Protein of unknown function DUF881"/>
    <property type="match status" value="1"/>
</dbReference>
<evidence type="ECO:0000313" key="4">
    <source>
        <dbReference type="EMBL" id="AEF41588.1"/>
    </source>
</evidence>
<dbReference type="PANTHER" id="PTHR37313">
    <property type="entry name" value="UPF0749 PROTEIN RV1825"/>
    <property type="match status" value="1"/>
</dbReference>
<keyword evidence="2" id="KW-0175">Coiled coil</keyword>
<dbReference type="RefSeq" id="WP_013807937.1">
    <property type="nucleotide sequence ID" value="NC_015564.1"/>
</dbReference>
<dbReference type="GO" id="GO:0005886">
    <property type="term" value="C:plasma membrane"/>
    <property type="evidence" value="ECO:0007669"/>
    <property type="project" value="TreeGrafter"/>
</dbReference>
<comment type="similarity">
    <text evidence="1">Belongs to the UPF0749 family.</text>
</comment>